<dbReference type="AlphaFoldDB" id="A0A538THJ4"/>
<dbReference type="EMBL" id="VBOZ01000033">
    <property type="protein sequence ID" value="TMQ63094.1"/>
    <property type="molecule type" value="Genomic_DNA"/>
</dbReference>
<dbReference type="Proteomes" id="UP000317691">
    <property type="component" value="Unassembled WGS sequence"/>
</dbReference>
<comment type="caution">
    <text evidence="1">The sequence shown here is derived from an EMBL/GenBank/DDBJ whole genome shotgun (WGS) entry which is preliminary data.</text>
</comment>
<gene>
    <name evidence="1" type="ORF">E6K79_10630</name>
</gene>
<evidence type="ECO:0000313" key="2">
    <source>
        <dbReference type="Proteomes" id="UP000317691"/>
    </source>
</evidence>
<reference evidence="1 2" key="1">
    <citation type="journal article" date="2019" name="Nat. Microbiol.">
        <title>Mediterranean grassland soil C-N compound turnover is dependent on rainfall and depth, and is mediated by genomically divergent microorganisms.</title>
        <authorList>
            <person name="Diamond S."/>
            <person name="Andeer P.F."/>
            <person name="Li Z."/>
            <person name="Crits-Christoph A."/>
            <person name="Burstein D."/>
            <person name="Anantharaman K."/>
            <person name="Lane K.R."/>
            <person name="Thomas B.C."/>
            <person name="Pan C."/>
            <person name="Northen T.R."/>
            <person name="Banfield J.F."/>
        </authorList>
    </citation>
    <scope>NUCLEOTIDE SEQUENCE [LARGE SCALE GENOMIC DNA]</scope>
    <source>
        <strain evidence="1">WS_9</strain>
    </source>
</reference>
<organism evidence="1 2">
    <name type="scientific">Eiseniibacteriota bacterium</name>
    <dbReference type="NCBI Taxonomy" id="2212470"/>
    <lineage>
        <taxon>Bacteria</taxon>
        <taxon>Candidatus Eiseniibacteriota</taxon>
    </lineage>
</organism>
<sequence>MRNRARGPLLSVLALLVALSPGIAWAKVLVPMDETQTDHLRAYGLMYWALARGLHGEWLLNYRGGSFLLPDDPAVAGEAVIRGVSVQSIPESAVAQIYAEIADNNMEVMKLETAPRIAVYVPPSAPPWDDAVQLALDYAQIPYTKLWDAEVLDGKLSEYDWIHLHHEDFTGQYGKFFAAFAATDWYRRQVAENEAMAKRYGFAKVSEMKKAVARAIKLYVAQGGFLFAMCSATDTFDIALAAERVDIVGPEYDHDPADPDADAKLDFSKTLAFRDFELEENPLVYEFSNIDTTNRASLRGQRNDYFTLFDFSAKQDPVPSMLVQDHVANVPGFMGQTTGFEKRLLKPGVTVLAETPGADDAKYIHGHFGQGTFTFYGGHDPEDYQHAVGDPPTDLALHKHSPGYRLILNNVLFPAAEKKEKKT</sequence>
<accession>A0A538THJ4</accession>
<name>A0A538THJ4_UNCEI</name>
<evidence type="ECO:0000313" key="1">
    <source>
        <dbReference type="EMBL" id="TMQ63094.1"/>
    </source>
</evidence>
<protein>
    <submittedName>
        <fullName evidence="1">Asparagine synthetase B</fullName>
    </submittedName>
</protein>
<proteinExistence type="predicted"/>